<feature type="compositionally biased region" description="Polar residues" evidence="1">
    <location>
        <begin position="30"/>
        <end position="39"/>
    </location>
</feature>
<evidence type="ECO:0000313" key="3">
    <source>
        <dbReference type="Proteomes" id="UP000217895"/>
    </source>
</evidence>
<proteinExistence type="predicted"/>
<dbReference type="EMBL" id="AP018203">
    <property type="protein sequence ID" value="BAY56590.1"/>
    <property type="molecule type" value="Genomic_DNA"/>
</dbReference>
<feature type="region of interest" description="Disordered" evidence="1">
    <location>
        <begin position="30"/>
        <end position="63"/>
    </location>
</feature>
<name>A0A1Z4JIN4_LEPBY</name>
<reference evidence="2 3" key="1">
    <citation type="submission" date="2017-06" db="EMBL/GenBank/DDBJ databases">
        <title>Genome sequencing of cyanobaciteial culture collection at National Institute for Environmental Studies (NIES).</title>
        <authorList>
            <person name="Hirose Y."/>
            <person name="Shimura Y."/>
            <person name="Fujisawa T."/>
            <person name="Nakamura Y."/>
            <person name="Kawachi M."/>
        </authorList>
    </citation>
    <scope>NUCLEOTIDE SEQUENCE [LARGE SCALE GENOMIC DNA]</scope>
    <source>
        <strain evidence="2 3">NIES-2135</strain>
    </source>
</reference>
<keyword evidence="3" id="KW-1185">Reference proteome</keyword>
<accession>A0A1Z4JIN4</accession>
<dbReference type="Proteomes" id="UP000217895">
    <property type="component" value="Chromosome"/>
</dbReference>
<sequence>MIVFSEKQKKALLDAVKKYQSLKRDRLKSQSEQSNFQIRTESETEAQLESDRASSAETSEENL</sequence>
<evidence type="ECO:0000313" key="2">
    <source>
        <dbReference type="EMBL" id="BAY56590.1"/>
    </source>
</evidence>
<evidence type="ECO:0000256" key="1">
    <source>
        <dbReference type="SAM" id="MobiDB-lite"/>
    </source>
</evidence>
<dbReference type="AlphaFoldDB" id="A0A1Z4JIN4"/>
<gene>
    <name evidence="2" type="ORF">NIES2135_34240</name>
</gene>
<organism evidence="2 3">
    <name type="scientific">Leptolyngbya boryana NIES-2135</name>
    <dbReference type="NCBI Taxonomy" id="1973484"/>
    <lineage>
        <taxon>Bacteria</taxon>
        <taxon>Bacillati</taxon>
        <taxon>Cyanobacteriota</taxon>
        <taxon>Cyanophyceae</taxon>
        <taxon>Leptolyngbyales</taxon>
        <taxon>Leptolyngbyaceae</taxon>
        <taxon>Leptolyngbya group</taxon>
        <taxon>Leptolyngbya</taxon>
    </lineage>
</organism>
<protein>
    <submittedName>
        <fullName evidence="2">Uncharacterized protein</fullName>
    </submittedName>
</protein>